<keyword evidence="7 12" id="KW-0812">Transmembrane</keyword>
<evidence type="ECO:0000256" key="9">
    <source>
        <dbReference type="ARBA" id="ARBA00022989"/>
    </source>
</evidence>
<dbReference type="PROSITE" id="PS50109">
    <property type="entry name" value="HIS_KIN"/>
    <property type="match status" value="1"/>
</dbReference>
<dbReference type="PRINTS" id="PR00344">
    <property type="entry name" value="BCTRLSENSOR"/>
</dbReference>
<dbReference type="InterPro" id="IPR004358">
    <property type="entry name" value="Sig_transdc_His_kin-like_C"/>
</dbReference>
<dbReference type="InterPro" id="IPR036097">
    <property type="entry name" value="HisK_dim/P_sf"/>
</dbReference>
<evidence type="ECO:0000259" key="13">
    <source>
        <dbReference type="PROSITE" id="PS50109"/>
    </source>
</evidence>
<keyword evidence="9 12" id="KW-1133">Transmembrane helix</keyword>
<dbReference type="SUPFAM" id="SSF47384">
    <property type="entry name" value="Homodimeric domain of signal transducing histidine kinase"/>
    <property type="match status" value="1"/>
</dbReference>
<dbReference type="PANTHER" id="PTHR45453">
    <property type="entry name" value="PHOSPHATE REGULON SENSOR PROTEIN PHOR"/>
    <property type="match status" value="1"/>
</dbReference>
<comment type="catalytic activity">
    <reaction evidence="1">
        <text>ATP + protein L-histidine = ADP + protein N-phospho-L-histidine.</text>
        <dbReference type="EC" id="2.7.13.3"/>
    </reaction>
</comment>
<evidence type="ECO:0000256" key="4">
    <source>
        <dbReference type="ARBA" id="ARBA00022475"/>
    </source>
</evidence>
<evidence type="ECO:0000256" key="10">
    <source>
        <dbReference type="ARBA" id="ARBA00023012"/>
    </source>
</evidence>
<comment type="subcellular location">
    <subcellularLocation>
        <location evidence="2">Cell membrane</location>
        <topology evidence="2">Multi-pass membrane protein</topology>
    </subcellularLocation>
</comment>
<sequence>MVKSNVVYMILVSIFLMCIFIAYDYSIKSRYIKELLLCKKDEDKTPILPKPFEHKDEVYMSMIEDLYMNYIEKLNNLEGEFDDNKDFITAWVHEIKTPIATSKLLIESEELNLKSFKEEIDRIDDCVEKVLYYSRSDDFSKDYIISEVNVGKLVKESIKLHSSIFIKKHIKLKLEMDDNFSVDTDKKWLLFIVNQIISNALKYTNLGGEILIRASQGDNEKTLLIEDSGVGIKKEDLSRIFAKSFTGHNGRIEASKSTGLGLYLSYKLAKKLGHNISVESEYNKGTKLYIHFPKWCDYYEVTKM</sequence>
<evidence type="ECO:0000256" key="7">
    <source>
        <dbReference type="ARBA" id="ARBA00022692"/>
    </source>
</evidence>
<evidence type="ECO:0000256" key="6">
    <source>
        <dbReference type="ARBA" id="ARBA00022679"/>
    </source>
</evidence>
<feature type="domain" description="Histidine kinase" evidence="13">
    <location>
        <begin position="90"/>
        <end position="296"/>
    </location>
</feature>
<evidence type="ECO:0000256" key="11">
    <source>
        <dbReference type="ARBA" id="ARBA00023136"/>
    </source>
</evidence>
<dbReference type="EC" id="2.7.13.3" evidence="3"/>
<organism evidence="14 15">
    <name type="scientific">Clostridium neuense</name>
    <dbReference type="NCBI Taxonomy" id="1728934"/>
    <lineage>
        <taxon>Bacteria</taxon>
        <taxon>Bacillati</taxon>
        <taxon>Bacillota</taxon>
        <taxon>Clostridia</taxon>
        <taxon>Eubacteriales</taxon>
        <taxon>Clostridiaceae</taxon>
        <taxon>Clostridium</taxon>
    </lineage>
</organism>
<dbReference type="EMBL" id="JBJIAA010000031">
    <property type="protein sequence ID" value="MFL0253286.1"/>
    <property type="molecule type" value="Genomic_DNA"/>
</dbReference>
<keyword evidence="8 14" id="KW-0418">Kinase</keyword>
<evidence type="ECO:0000256" key="12">
    <source>
        <dbReference type="SAM" id="Phobius"/>
    </source>
</evidence>
<dbReference type="RefSeq" id="WP_406789956.1">
    <property type="nucleotide sequence ID" value="NZ_JBJIAA010000031.1"/>
</dbReference>
<keyword evidence="4" id="KW-1003">Cell membrane</keyword>
<dbReference type="PANTHER" id="PTHR45453:SF2">
    <property type="entry name" value="HISTIDINE KINASE"/>
    <property type="match status" value="1"/>
</dbReference>
<name>A0ABW8TLW4_9CLOT</name>
<gene>
    <name evidence="14" type="ORF">ACJDT4_23035</name>
</gene>
<evidence type="ECO:0000256" key="2">
    <source>
        <dbReference type="ARBA" id="ARBA00004651"/>
    </source>
</evidence>
<evidence type="ECO:0000256" key="3">
    <source>
        <dbReference type="ARBA" id="ARBA00012438"/>
    </source>
</evidence>
<evidence type="ECO:0000256" key="5">
    <source>
        <dbReference type="ARBA" id="ARBA00022553"/>
    </source>
</evidence>
<proteinExistence type="predicted"/>
<comment type="caution">
    <text evidence="14">The sequence shown here is derived from an EMBL/GenBank/DDBJ whole genome shotgun (WGS) entry which is preliminary data.</text>
</comment>
<dbReference type="Proteomes" id="UP001623592">
    <property type="component" value="Unassembled WGS sequence"/>
</dbReference>
<dbReference type="CDD" id="cd00082">
    <property type="entry name" value="HisKA"/>
    <property type="match status" value="1"/>
</dbReference>
<dbReference type="Gene3D" id="3.30.565.10">
    <property type="entry name" value="Histidine kinase-like ATPase, C-terminal domain"/>
    <property type="match status" value="1"/>
</dbReference>
<dbReference type="InterPro" id="IPR003594">
    <property type="entry name" value="HATPase_dom"/>
</dbReference>
<keyword evidence="15" id="KW-1185">Reference proteome</keyword>
<dbReference type="Pfam" id="PF02518">
    <property type="entry name" value="HATPase_c"/>
    <property type="match status" value="1"/>
</dbReference>
<accession>A0ABW8TLW4</accession>
<dbReference type="InterPro" id="IPR050351">
    <property type="entry name" value="BphY/WalK/GraS-like"/>
</dbReference>
<protein>
    <recommendedName>
        <fullName evidence="3">histidine kinase</fullName>
        <ecNumber evidence="3">2.7.13.3</ecNumber>
    </recommendedName>
</protein>
<evidence type="ECO:0000313" key="14">
    <source>
        <dbReference type="EMBL" id="MFL0253286.1"/>
    </source>
</evidence>
<dbReference type="GO" id="GO:0016301">
    <property type="term" value="F:kinase activity"/>
    <property type="evidence" value="ECO:0007669"/>
    <property type="project" value="UniProtKB-KW"/>
</dbReference>
<evidence type="ECO:0000313" key="15">
    <source>
        <dbReference type="Proteomes" id="UP001623592"/>
    </source>
</evidence>
<dbReference type="SMART" id="SM00387">
    <property type="entry name" value="HATPase_c"/>
    <property type="match status" value="1"/>
</dbReference>
<dbReference type="InterPro" id="IPR003661">
    <property type="entry name" value="HisK_dim/P_dom"/>
</dbReference>
<keyword evidence="6" id="KW-0808">Transferase</keyword>
<keyword evidence="5" id="KW-0597">Phosphoprotein</keyword>
<reference evidence="14 15" key="1">
    <citation type="submission" date="2024-11" db="EMBL/GenBank/DDBJ databases">
        <authorList>
            <person name="Heng Y.C."/>
            <person name="Lim A.C.H."/>
            <person name="Lee J.K.Y."/>
            <person name="Kittelmann S."/>
        </authorList>
    </citation>
    <scope>NUCLEOTIDE SEQUENCE [LARGE SCALE GENOMIC DNA]</scope>
    <source>
        <strain evidence="14 15">WILCCON 0114</strain>
    </source>
</reference>
<evidence type="ECO:0000256" key="8">
    <source>
        <dbReference type="ARBA" id="ARBA00022777"/>
    </source>
</evidence>
<dbReference type="InterPro" id="IPR005467">
    <property type="entry name" value="His_kinase_dom"/>
</dbReference>
<feature type="transmembrane region" description="Helical" evidence="12">
    <location>
        <begin position="6"/>
        <end position="25"/>
    </location>
</feature>
<dbReference type="InterPro" id="IPR036890">
    <property type="entry name" value="HATPase_C_sf"/>
</dbReference>
<keyword evidence="10" id="KW-0902">Two-component regulatory system</keyword>
<dbReference type="SUPFAM" id="SSF55874">
    <property type="entry name" value="ATPase domain of HSP90 chaperone/DNA topoisomerase II/histidine kinase"/>
    <property type="match status" value="1"/>
</dbReference>
<keyword evidence="11 12" id="KW-0472">Membrane</keyword>
<evidence type="ECO:0000256" key="1">
    <source>
        <dbReference type="ARBA" id="ARBA00000085"/>
    </source>
</evidence>